<sequence length="126" mass="14360">MPTRPKRQRLQKERDMQPSVLDGRSRIRKQESLDPDEDPVPVFDLVAVTVYNLQTSFSNVQELSTAVPAVHEAEVMSGGCTDQDETIDIGPGPYDAFKSCHVSCFFSVNSGSHSNFYCRMYRRHRY</sequence>
<evidence type="ECO:0000256" key="1">
    <source>
        <dbReference type="SAM" id="MobiDB-lite"/>
    </source>
</evidence>
<accession>A0A0M3HZV7</accession>
<evidence type="ECO:0000313" key="2">
    <source>
        <dbReference type="Proteomes" id="UP000036681"/>
    </source>
</evidence>
<keyword evidence="2" id="KW-1185">Reference proteome</keyword>
<reference evidence="3" key="1">
    <citation type="submission" date="2017-02" db="UniProtKB">
        <authorList>
            <consortium name="WormBaseParasite"/>
        </authorList>
    </citation>
    <scope>IDENTIFICATION</scope>
</reference>
<proteinExistence type="predicted"/>
<feature type="compositionally biased region" description="Basic and acidic residues" evidence="1">
    <location>
        <begin position="23"/>
        <end position="32"/>
    </location>
</feature>
<evidence type="ECO:0000313" key="3">
    <source>
        <dbReference type="WBParaSite" id="ALUE_0000930801-mRNA-1"/>
    </source>
</evidence>
<feature type="region of interest" description="Disordered" evidence="1">
    <location>
        <begin position="1"/>
        <end position="38"/>
    </location>
</feature>
<organism evidence="2 3">
    <name type="scientific">Ascaris lumbricoides</name>
    <name type="common">Giant roundworm</name>
    <dbReference type="NCBI Taxonomy" id="6252"/>
    <lineage>
        <taxon>Eukaryota</taxon>
        <taxon>Metazoa</taxon>
        <taxon>Ecdysozoa</taxon>
        <taxon>Nematoda</taxon>
        <taxon>Chromadorea</taxon>
        <taxon>Rhabditida</taxon>
        <taxon>Spirurina</taxon>
        <taxon>Ascaridomorpha</taxon>
        <taxon>Ascaridoidea</taxon>
        <taxon>Ascarididae</taxon>
        <taxon>Ascaris</taxon>
    </lineage>
</organism>
<protein>
    <submittedName>
        <fullName evidence="3">Zgc:</fullName>
    </submittedName>
</protein>
<dbReference type="AlphaFoldDB" id="A0A0M3HZV7"/>
<dbReference type="WBParaSite" id="ALUE_0000930801-mRNA-1">
    <property type="protein sequence ID" value="ALUE_0000930801-mRNA-1"/>
    <property type="gene ID" value="ALUE_0000930801"/>
</dbReference>
<dbReference type="Proteomes" id="UP000036681">
    <property type="component" value="Unplaced"/>
</dbReference>
<name>A0A0M3HZV7_ASCLU</name>